<accession>A0AAW0N044</accession>
<dbReference type="InterPro" id="IPR016181">
    <property type="entry name" value="Acyl_CoA_acyltransferase"/>
</dbReference>
<comment type="caution">
    <text evidence="5">The sequence shown here is derived from an EMBL/GenBank/DDBJ whole genome shotgun (WGS) entry which is preliminary data.</text>
</comment>
<keyword evidence="2" id="KW-0808">Transferase</keyword>
<evidence type="ECO:0000256" key="3">
    <source>
        <dbReference type="ARBA" id="ARBA00023315"/>
    </source>
</evidence>
<dbReference type="CDD" id="cd04301">
    <property type="entry name" value="NAT_SF"/>
    <property type="match status" value="1"/>
</dbReference>
<name>A0AAW0N044_9GOBI</name>
<dbReference type="EMBL" id="JBBPFD010000019">
    <property type="protein sequence ID" value="KAK7886534.1"/>
    <property type="molecule type" value="Genomic_DNA"/>
</dbReference>
<dbReference type="AlphaFoldDB" id="A0AAW0N044"/>
<sequence length="121" mass="13914">MIRELAEYTQRTDQVKTTQRDLEQDGFCRNPFFHGIISEVPQEHQSKEGYTIVAYSLYYFSYKAFTGRAVFMNQLYVMPEFRGNGIGKALMTKVAQMGLAAGCKELNFTVLDWNSRLGTFT</sequence>
<organism evidence="5 6">
    <name type="scientific">Mugilogobius chulae</name>
    <name type="common">yellowstripe goby</name>
    <dbReference type="NCBI Taxonomy" id="88201"/>
    <lineage>
        <taxon>Eukaryota</taxon>
        <taxon>Metazoa</taxon>
        <taxon>Chordata</taxon>
        <taxon>Craniata</taxon>
        <taxon>Vertebrata</taxon>
        <taxon>Euteleostomi</taxon>
        <taxon>Actinopterygii</taxon>
        <taxon>Neopterygii</taxon>
        <taxon>Teleostei</taxon>
        <taxon>Neoteleostei</taxon>
        <taxon>Acanthomorphata</taxon>
        <taxon>Gobiaria</taxon>
        <taxon>Gobiiformes</taxon>
        <taxon>Gobioidei</taxon>
        <taxon>Gobiidae</taxon>
        <taxon>Gobionellinae</taxon>
        <taxon>Mugilogobius</taxon>
    </lineage>
</organism>
<dbReference type="InterPro" id="IPR051016">
    <property type="entry name" value="Diverse_Substrate_AcTransf"/>
</dbReference>
<feature type="domain" description="N-acetyltransferase" evidence="4">
    <location>
        <begin position="1"/>
        <end position="121"/>
    </location>
</feature>
<reference evidence="6" key="1">
    <citation type="submission" date="2024-04" db="EMBL/GenBank/DDBJ databases">
        <title>Salinicola lusitanus LLJ914,a marine bacterium isolated from the Okinawa Trough.</title>
        <authorList>
            <person name="Li J."/>
        </authorList>
    </citation>
    <scope>NUCLEOTIDE SEQUENCE [LARGE SCALE GENOMIC DNA]</scope>
</reference>
<evidence type="ECO:0000256" key="1">
    <source>
        <dbReference type="ARBA" id="ARBA00008694"/>
    </source>
</evidence>
<keyword evidence="3" id="KW-0012">Acyltransferase</keyword>
<evidence type="ECO:0000259" key="4">
    <source>
        <dbReference type="PROSITE" id="PS51186"/>
    </source>
</evidence>
<evidence type="ECO:0000313" key="6">
    <source>
        <dbReference type="Proteomes" id="UP001460270"/>
    </source>
</evidence>
<dbReference type="GO" id="GO:0008080">
    <property type="term" value="F:N-acetyltransferase activity"/>
    <property type="evidence" value="ECO:0007669"/>
    <property type="project" value="TreeGrafter"/>
</dbReference>
<protein>
    <recommendedName>
        <fullName evidence="4">N-acetyltransferase domain-containing protein</fullName>
    </recommendedName>
</protein>
<dbReference type="SUPFAM" id="SSF55729">
    <property type="entry name" value="Acyl-CoA N-acyltransferases (Nat)"/>
    <property type="match status" value="1"/>
</dbReference>
<keyword evidence="6" id="KW-1185">Reference proteome</keyword>
<evidence type="ECO:0000256" key="2">
    <source>
        <dbReference type="ARBA" id="ARBA00022679"/>
    </source>
</evidence>
<gene>
    <name evidence="5" type="ORF">WMY93_026155</name>
</gene>
<dbReference type="PANTHER" id="PTHR10545:SF66">
    <property type="entry name" value="DIAMINE N-ACETYLTRANSFERASE 2-RELATED"/>
    <property type="match status" value="1"/>
</dbReference>
<dbReference type="Gene3D" id="3.40.630.30">
    <property type="match status" value="1"/>
</dbReference>
<evidence type="ECO:0000313" key="5">
    <source>
        <dbReference type="EMBL" id="KAK7886534.1"/>
    </source>
</evidence>
<proteinExistence type="inferred from homology"/>
<dbReference type="InterPro" id="IPR000182">
    <property type="entry name" value="GNAT_dom"/>
</dbReference>
<dbReference type="PROSITE" id="PS51186">
    <property type="entry name" value="GNAT"/>
    <property type="match status" value="1"/>
</dbReference>
<dbReference type="FunFam" id="3.40.630.30:FF:000064">
    <property type="entry name" value="GNAT family acetyltransferase"/>
    <property type="match status" value="1"/>
</dbReference>
<dbReference type="PANTHER" id="PTHR10545">
    <property type="entry name" value="DIAMINE N-ACETYLTRANSFERASE"/>
    <property type="match status" value="1"/>
</dbReference>
<dbReference type="Proteomes" id="UP001460270">
    <property type="component" value="Unassembled WGS sequence"/>
</dbReference>
<dbReference type="Pfam" id="PF00583">
    <property type="entry name" value="Acetyltransf_1"/>
    <property type="match status" value="1"/>
</dbReference>
<comment type="similarity">
    <text evidence="1">Belongs to the acetyltransferase family.</text>
</comment>